<organism evidence="1 2">
    <name type="scientific">Marinobacter psychrophilus</name>
    <dbReference type="NCBI Taxonomy" id="330734"/>
    <lineage>
        <taxon>Bacteria</taxon>
        <taxon>Pseudomonadati</taxon>
        <taxon>Pseudomonadota</taxon>
        <taxon>Gammaproteobacteria</taxon>
        <taxon>Pseudomonadales</taxon>
        <taxon>Marinobacteraceae</taxon>
        <taxon>Marinobacter</taxon>
    </lineage>
</organism>
<protein>
    <recommendedName>
        <fullName evidence="3">Na(+)-translocating NADH-quinone reductase subunit B</fullName>
    </recommendedName>
</protein>
<proteinExistence type="predicted"/>
<name>A0A0H4HWV3_9GAMM</name>
<keyword evidence="2" id="KW-1185">Reference proteome</keyword>
<dbReference type="EMBL" id="CP011494">
    <property type="protein sequence ID" value="AKO51116.1"/>
    <property type="molecule type" value="Genomic_DNA"/>
</dbReference>
<accession>A0A0H4HWV3</accession>
<dbReference type="KEGG" id="mpq:ABA45_00670"/>
<sequence length="101" mass="11622">MRITVEQLKNRNNASIELMEILSLEGQSYMARLTVDGQQMILSDERGTTTQFRSTWHAQDMLSSFHILETQVVHLSAYNEMVGMEPSSAEPLRVRVQRQKP</sequence>
<evidence type="ECO:0000313" key="1">
    <source>
        <dbReference type="EMBL" id="AKO51116.1"/>
    </source>
</evidence>
<gene>
    <name evidence="1" type="ORF">ABA45_00670</name>
</gene>
<dbReference type="Pfam" id="PF20090">
    <property type="entry name" value="DUF6482"/>
    <property type="match status" value="1"/>
</dbReference>
<evidence type="ECO:0000313" key="2">
    <source>
        <dbReference type="Proteomes" id="UP000036406"/>
    </source>
</evidence>
<dbReference type="PATRIC" id="fig|330734.3.peg.149"/>
<dbReference type="Proteomes" id="UP000036406">
    <property type="component" value="Chromosome"/>
</dbReference>
<evidence type="ECO:0008006" key="3">
    <source>
        <dbReference type="Google" id="ProtNLM"/>
    </source>
</evidence>
<dbReference type="STRING" id="330734.ABA45_00670"/>
<reference evidence="1 2" key="1">
    <citation type="submission" date="2015-05" db="EMBL/GenBank/DDBJ databases">
        <title>Complete genome of Marinobacter psychrophilus strain 20041T isolated from sea-ice of the Canadian Basin.</title>
        <authorList>
            <person name="Song L."/>
            <person name="Ren L."/>
            <person name="Yu Y."/>
            <person name="Wang X."/>
        </authorList>
    </citation>
    <scope>NUCLEOTIDE SEQUENCE [LARGE SCALE GENOMIC DNA]</scope>
    <source>
        <strain evidence="1 2">20041</strain>
    </source>
</reference>
<dbReference type="RefSeq" id="WP_048383630.1">
    <property type="nucleotide sequence ID" value="NZ_CP011494.1"/>
</dbReference>
<dbReference type="InterPro" id="IPR045508">
    <property type="entry name" value="DUF6482"/>
</dbReference>
<dbReference type="AlphaFoldDB" id="A0A0H4HWV3"/>